<reference evidence="8" key="1">
    <citation type="journal article" date="2019" name="Int. J. Syst. Evol. Microbiol.">
        <title>The Global Catalogue of Microorganisms (GCM) 10K type strain sequencing project: providing services to taxonomists for standard genome sequencing and annotation.</title>
        <authorList>
            <consortium name="The Broad Institute Genomics Platform"/>
            <consortium name="The Broad Institute Genome Sequencing Center for Infectious Disease"/>
            <person name="Wu L."/>
            <person name="Ma J."/>
        </authorList>
    </citation>
    <scope>NUCLEOTIDE SEQUENCE [LARGE SCALE GENOMIC DNA]</scope>
    <source>
        <strain evidence="8">LMG 29894</strain>
    </source>
</reference>
<comment type="caution">
    <text evidence="7">The sequence shown here is derived from an EMBL/GenBank/DDBJ whole genome shotgun (WGS) entry which is preliminary data.</text>
</comment>
<feature type="transmembrane region" description="Helical" evidence="6">
    <location>
        <begin position="12"/>
        <end position="36"/>
    </location>
</feature>
<feature type="transmembrane region" description="Helical" evidence="6">
    <location>
        <begin position="241"/>
        <end position="260"/>
    </location>
</feature>
<comment type="subcellular location">
    <subcellularLocation>
        <location evidence="1">Cell membrane</location>
        <topology evidence="1">Multi-pass membrane protein</topology>
    </subcellularLocation>
</comment>
<keyword evidence="2" id="KW-1003">Cell membrane</keyword>
<organism evidence="7 8">
    <name type="scientific">Chitinimonas lacunae</name>
    <dbReference type="NCBI Taxonomy" id="1963018"/>
    <lineage>
        <taxon>Bacteria</taxon>
        <taxon>Pseudomonadati</taxon>
        <taxon>Pseudomonadota</taxon>
        <taxon>Betaproteobacteria</taxon>
        <taxon>Neisseriales</taxon>
        <taxon>Chitinibacteraceae</taxon>
        <taxon>Chitinimonas</taxon>
    </lineage>
</organism>
<dbReference type="NCBIfam" id="TIGR00374">
    <property type="entry name" value="flippase-like domain"/>
    <property type="match status" value="1"/>
</dbReference>
<dbReference type="PANTHER" id="PTHR39087:SF2">
    <property type="entry name" value="UPF0104 MEMBRANE PROTEIN MJ1595"/>
    <property type="match status" value="1"/>
</dbReference>
<keyword evidence="3 6" id="KW-0812">Transmembrane</keyword>
<evidence type="ECO:0000256" key="6">
    <source>
        <dbReference type="SAM" id="Phobius"/>
    </source>
</evidence>
<name>A0ABV8MYJ5_9NEIS</name>
<protein>
    <submittedName>
        <fullName evidence="7">YbhN family protein</fullName>
    </submittedName>
</protein>
<feature type="transmembrane region" description="Helical" evidence="6">
    <location>
        <begin position="297"/>
        <end position="313"/>
    </location>
</feature>
<dbReference type="PANTHER" id="PTHR39087">
    <property type="entry name" value="UPF0104 MEMBRANE PROTEIN MJ1595"/>
    <property type="match status" value="1"/>
</dbReference>
<feature type="transmembrane region" description="Helical" evidence="6">
    <location>
        <begin position="154"/>
        <end position="171"/>
    </location>
</feature>
<evidence type="ECO:0000256" key="2">
    <source>
        <dbReference type="ARBA" id="ARBA00022475"/>
    </source>
</evidence>
<sequence>MLSTAAPLSPRTLRTVLASVALAALGYLALSLWAGWREVLAAVQLAGIGLLFGIALTTLNFALRYLRWRCYLAGLGHRLPWGEGCLIYLAGFSLTTTPMKLGETLRGLLSLRHGVPLGQSLAIFVSERLLDLAIVLALVALGGSRFAIAQPALWLGFFLVGLMLLTLLRPAPLQRLTDMGAGAAQSWRRWLGRLAAMLLETRRCQQPVQLVVGLLLGTLAWTLEGWAFHSLLQTMGLLNDWPLALSIYMVAKLVGVLSMLPGGVGGTEAAMAMLLHLAGVPLPAAVAATLLIRLLTLWYAVAVGAASLGLYLGRTRP</sequence>
<dbReference type="InterPro" id="IPR022791">
    <property type="entry name" value="L-PG_synthase/AglD"/>
</dbReference>
<keyword evidence="8" id="KW-1185">Reference proteome</keyword>
<dbReference type="RefSeq" id="WP_378168322.1">
    <property type="nucleotide sequence ID" value="NZ_JBHSBU010000002.1"/>
</dbReference>
<keyword evidence="4 6" id="KW-1133">Transmembrane helix</keyword>
<evidence type="ECO:0000313" key="8">
    <source>
        <dbReference type="Proteomes" id="UP001595791"/>
    </source>
</evidence>
<accession>A0ABV8MYJ5</accession>
<evidence type="ECO:0000256" key="1">
    <source>
        <dbReference type="ARBA" id="ARBA00004651"/>
    </source>
</evidence>
<feature type="transmembrane region" description="Helical" evidence="6">
    <location>
        <begin position="272"/>
        <end position="291"/>
    </location>
</feature>
<gene>
    <name evidence="7" type="ORF">ACFOW7_20885</name>
</gene>
<feature type="transmembrane region" description="Helical" evidence="6">
    <location>
        <begin position="42"/>
        <end position="63"/>
    </location>
</feature>
<dbReference type="Proteomes" id="UP001595791">
    <property type="component" value="Unassembled WGS sequence"/>
</dbReference>
<evidence type="ECO:0000256" key="3">
    <source>
        <dbReference type="ARBA" id="ARBA00022692"/>
    </source>
</evidence>
<keyword evidence="5 6" id="KW-0472">Membrane</keyword>
<dbReference type="Pfam" id="PF03706">
    <property type="entry name" value="LPG_synthase_TM"/>
    <property type="match status" value="1"/>
</dbReference>
<dbReference type="EMBL" id="JBHSBU010000002">
    <property type="protein sequence ID" value="MFC4161797.1"/>
    <property type="molecule type" value="Genomic_DNA"/>
</dbReference>
<evidence type="ECO:0000256" key="4">
    <source>
        <dbReference type="ARBA" id="ARBA00022989"/>
    </source>
</evidence>
<evidence type="ECO:0000313" key="7">
    <source>
        <dbReference type="EMBL" id="MFC4161797.1"/>
    </source>
</evidence>
<evidence type="ECO:0000256" key="5">
    <source>
        <dbReference type="ARBA" id="ARBA00023136"/>
    </source>
</evidence>
<proteinExistence type="predicted"/>
<feature type="transmembrane region" description="Helical" evidence="6">
    <location>
        <begin position="210"/>
        <end position="229"/>
    </location>
</feature>